<dbReference type="PANTHER" id="PTHR47968">
    <property type="entry name" value="CENTROMERE PROTEIN E"/>
    <property type="match status" value="1"/>
</dbReference>
<protein>
    <recommendedName>
        <fullName evidence="2">NPK1-activating kinesin-like protein C-terminal domain-containing protein</fullName>
    </recommendedName>
</protein>
<dbReference type="GO" id="GO:0005874">
    <property type="term" value="C:microtubule"/>
    <property type="evidence" value="ECO:0007669"/>
    <property type="project" value="UniProtKB-KW"/>
</dbReference>
<evidence type="ECO:0000256" key="1">
    <source>
        <dbReference type="ARBA" id="ARBA00022701"/>
    </source>
</evidence>
<dbReference type="InterPro" id="IPR027640">
    <property type="entry name" value="Kinesin-like_fam"/>
</dbReference>
<organism evidence="3 4">
    <name type="scientific">Gossypium barbadense</name>
    <name type="common">Sea Island cotton</name>
    <name type="synonym">Hibiscus barbadensis</name>
    <dbReference type="NCBI Taxonomy" id="3634"/>
    <lineage>
        <taxon>Eukaryota</taxon>
        <taxon>Viridiplantae</taxon>
        <taxon>Streptophyta</taxon>
        <taxon>Embryophyta</taxon>
        <taxon>Tracheophyta</taxon>
        <taxon>Spermatophyta</taxon>
        <taxon>Magnoliopsida</taxon>
        <taxon>eudicotyledons</taxon>
        <taxon>Gunneridae</taxon>
        <taxon>Pentapetalae</taxon>
        <taxon>rosids</taxon>
        <taxon>malvids</taxon>
        <taxon>Malvales</taxon>
        <taxon>Malvaceae</taxon>
        <taxon>Malvoideae</taxon>
        <taxon>Gossypium</taxon>
    </lineage>
</organism>
<proteinExistence type="predicted"/>
<evidence type="ECO:0000313" key="4">
    <source>
        <dbReference type="Proteomes" id="UP000239757"/>
    </source>
</evidence>
<dbReference type="OrthoDB" id="3176171at2759"/>
<reference evidence="3 4" key="1">
    <citation type="submission" date="2015-01" db="EMBL/GenBank/DDBJ databases">
        <title>Genome of allotetraploid Gossypium barbadense reveals genomic plasticity and fiber elongation in cotton evolution.</title>
        <authorList>
            <person name="Chen X."/>
            <person name="Liu X."/>
            <person name="Zhao B."/>
            <person name="Zheng H."/>
            <person name="Hu Y."/>
            <person name="Lu G."/>
            <person name="Yang C."/>
            <person name="Chen J."/>
            <person name="Shan C."/>
            <person name="Zhang L."/>
            <person name="Zhou Y."/>
            <person name="Wang L."/>
            <person name="Guo W."/>
            <person name="Bai Y."/>
            <person name="Ruan J."/>
            <person name="Shangguan X."/>
            <person name="Mao Y."/>
            <person name="Jiang J."/>
            <person name="Zhu Y."/>
            <person name="Lei J."/>
            <person name="Kang H."/>
            <person name="Chen S."/>
            <person name="He X."/>
            <person name="Wang R."/>
            <person name="Wang Y."/>
            <person name="Chen J."/>
            <person name="Wang L."/>
            <person name="Yu S."/>
            <person name="Wang B."/>
            <person name="Wei J."/>
            <person name="Song S."/>
            <person name="Lu X."/>
            <person name="Gao Z."/>
            <person name="Gu W."/>
            <person name="Deng X."/>
            <person name="Ma D."/>
            <person name="Wang S."/>
            <person name="Liang W."/>
            <person name="Fang L."/>
            <person name="Cai C."/>
            <person name="Zhu X."/>
            <person name="Zhou B."/>
            <person name="Zhang Y."/>
            <person name="Chen Z."/>
            <person name="Xu S."/>
            <person name="Zhu R."/>
            <person name="Wang S."/>
            <person name="Zhang T."/>
            <person name="Zhao G."/>
        </authorList>
    </citation>
    <scope>NUCLEOTIDE SEQUENCE [LARGE SCALE GENOMIC DNA]</scope>
    <source>
        <strain evidence="4">cv. Xinhai21</strain>
        <tissue evidence="3">Leaf</tissue>
    </source>
</reference>
<dbReference type="PANTHER" id="PTHR47968:SF55">
    <property type="entry name" value="KINESIN-LIKE PROTEIN KIN-7H"/>
    <property type="match status" value="1"/>
</dbReference>
<gene>
    <name evidence="3" type="ORF">GOBAR_AA12464</name>
</gene>
<dbReference type="InterPro" id="IPR021881">
    <property type="entry name" value="NACK_C"/>
</dbReference>
<keyword evidence="1" id="KW-0493">Microtubule</keyword>
<feature type="domain" description="NPK1-activating kinesin-like protein C-terminal" evidence="2">
    <location>
        <begin position="1"/>
        <end position="74"/>
    </location>
</feature>
<evidence type="ECO:0000313" key="3">
    <source>
        <dbReference type="EMBL" id="PPS08181.1"/>
    </source>
</evidence>
<dbReference type="GO" id="GO:0007018">
    <property type="term" value="P:microtubule-based movement"/>
    <property type="evidence" value="ECO:0007669"/>
    <property type="project" value="InterPro"/>
</dbReference>
<name>A0A2P5XY09_GOSBA</name>
<dbReference type="Pfam" id="PF11995">
    <property type="entry name" value="DUF3490"/>
    <property type="match status" value="1"/>
</dbReference>
<dbReference type="GO" id="GO:0003777">
    <property type="term" value="F:microtubule motor activity"/>
    <property type="evidence" value="ECO:0007669"/>
    <property type="project" value="InterPro"/>
</dbReference>
<dbReference type="EMBL" id="KZ664048">
    <property type="protein sequence ID" value="PPS08181.1"/>
    <property type="molecule type" value="Genomic_DNA"/>
</dbReference>
<accession>A0A2P5XY09</accession>
<dbReference type="Proteomes" id="UP000239757">
    <property type="component" value="Unassembled WGS sequence"/>
</dbReference>
<evidence type="ECO:0000259" key="2">
    <source>
        <dbReference type="Pfam" id="PF11995"/>
    </source>
</evidence>
<dbReference type="AlphaFoldDB" id="A0A2P5XY09"/>
<sequence length="93" mass="10836">MSKRLSNEERENLFIKWGIGLNTKHRRLQLAYCFWTDCKDMDHIAESAAIVAKLVGFVDPEKTFKEMFGLNFTSGQQSNKRNHSLKRIVLSFL</sequence>